<gene>
    <name evidence="2" type="ORF">PTRG_01411</name>
</gene>
<evidence type="ECO:0000256" key="1">
    <source>
        <dbReference type="SAM" id="MobiDB-lite"/>
    </source>
</evidence>
<feature type="compositionally biased region" description="Polar residues" evidence="1">
    <location>
        <begin position="1"/>
        <end position="11"/>
    </location>
</feature>
<dbReference type="Proteomes" id="UP000001471">
    <property type="component" value="Unassembled WGS sequence"/>
</dbReference>
<protein>
    <submittedName>
        <fullName evidence="2">Uncharacterized protein</fullName>
    </submittedName>
</protein>
<dbReference type="AlphaFoldDB" id="B2VW49"/>
<accession>B2VW49</accession>
<proteinExistence type="predicted"/>
<sequence length="107" mass="11858">MEEKQQASTSDGEALRDSQRESMVAGALGLGGGKWASKPLRIWRVGSAWRCRSPPTSPTQGRSCDVDKTDYFMQHADAERLPYCLVLGICLVQICVHTSNSERELMN</sequence>
<dbReference type="HOGENOM" id="CLU_2211296_0_0_1"/>
<evidence type="ECO:0000313" key="3">
    <source>
        <dbReference type="Proteomes" id="UP000001471"/>
    </source>
</evidence>
<dbReference type="EMBL" id="DS231615">
    <property type="protein sequence ID" value="EDU40849.1"/>
    <property type="molecule type" value="Genomic_DNA"/>
</dbReference>
<dbReference type="InParanoid" id="B2VW49"/>
<feature type="region of interest" description="Disordered" evidence="1">
    <location>
        <begin position="1"/>
        <end position="20"/>
    </location>
</feature>
<organism evidence="2 3">
    <name type="scientific">Pyrenophora tritici-repentis (strain Pt-1C-BFP)</name>
    <name type="common">Wheat tan spot fungus</name>
    <name type="synonym">Drechslera tritici-repentis</name>
    <dbReference type="NCBI Taxonomy" id="426418"/>
    <lineage>
        <taxon>Eukaryota</taxon>
        <taxon>Fungi</taxon>
        <taxon>Dikarya</taxon>
        <taxon>Ascomycota</taxon>
        <taxon>Pezizomycotina</taxon>
        <taxon>Dothideomycetes</taxon>
        <taxon>Pleosporomycetidae</taxon>
        <taxon>Pleosporales</taxon>
        <taxon>Pleosporineae</taxon>
        <taxon>Pleosporaceae</taxon>
        <taxon>Pyrenophora</taxon>
    </lineage>
</organism>
<name>B2VW49_PYRTR</name>
<evidence type="ECO:0000313" key="2">
    <source>
        <dbReference type="EMBL" id="EDU40849.1"/>
    </source>
</evidence>
<reference evidence="3" key="1">
    <citation type="journal article" date="2013" name="G3 (Bethesda)">
        <title>Comparative genomics of a plant-pathogenic fungus, Pyrenophora tritici-repentis, reveals transduplication and the impact of repeat elements on pathogenicity and population divergence.</title>
        <authorList>
            <person name="Manning V.A."/>
            <person name="Pandelova I."/>
            <person name="Dhillon B."/>
            <person name="Wilhelm L.J."/>
            <person name="Goodwin S.B."/>
            <person name="Berlin A.M."/>
            <person name="Figueroa M."/>
            <person name="Freitag M."/>
            <person name="Hane J.K."/>
            <person name="Henrissat B."/>
            <person name="Holman W.H."/>
            <person name="Kodira C.D."/>
            <person name="Martin J."/>
            <person name="Oliver R.P."/>
            <person name="Robbertse B."/>
            <person name="Schackwitz W."/>
            <person name="Schwartz D.C."/>
            <person name="Spatafora J.W."/>
            <person name="Turgeon B.G."/>
            <person name="Yandava C."/>
            <person name="Young S."/>
            <person name="Zhou S."/>
            <person name="Zeng Q."/>
            <person name="Grigoriev I.V."/>
            <person name="Ma L.-J."/>
            <person name="Ciuffetti L.M."/>
        </authorList>
    </citation>
    <scope>NUCLEOTIDE SEQUENCE [LARGE SCALE GENOMIC DNA]</scope>
    <source>
        <strain evidence="3">Pt-1C-BFP</strain>
    </source>
</reference>